<name>A0AA37GYD0_9PEZI</name>
<accession>A0AA37GYD0</accession>
<evidence type="ECO:0000313" key="3">
    <source>
        <dbReference type="Proteomes" id="UP001055172"/>
    </source>
</evidence>
<evidence type="ECO:0000313" key="2">
    <source>
        <dbReference type="EMBL" id="GJC89287.1"/>
    </source>
</evidence>
<protein>
    <submittedName>
        <fullName evidence="2">Uncharacterized protein</fullName>
    </submittedName>
</protein>
<proteinExistence type="predicted"/>
<reference evidence="2 3" key="1">
    <citation type="submission" date="2021-07" db="EMBL/GenBank/DDBJ databases">
        <title>Genome data of Colletotrichum spaethianum.</title>
        <authorList>
            <person name="Utami Y.D."/>
            <person name="Hiruma K."/>
        </authorList>
    </citation>
    <scope>NUCLEOTIDE SEQUENCE [LARGE SCALE GENOMIC DNA]</scope>
    <source>
        <strain evidence="2 3">MAFF 242679</strain>
    </source>
</reference>
<keyword evidence="3" id="KW-1185">Reference proteome</keyword>
<dbReference type="Proteomes" id="UP001055172">
    <property type="component" value="Unassembled WGS sequence"/>
</dbReference>
<dbReference type="AlphaFoldDB" id="A0AA37GYD0"/>
<organism evidence="2 3">
    <name type="scientific">Colletotrichum liriopes</name>
    <dbReference type="NCBI Taxonomy" id="708192"/>
    <lineage>
        <taxon>Eukaryota</taxon>
        <taxon>Fungi</taxon>
        <taxon>Dikarya</taxon>
        <taxon>Ascomycota</taxon>
        <taxon>Pezizomycotina</taxon>
        <taxon>Sordariomycetes</taxon>
        <taxon>Hypocreomycetidae</taxon>
        <taxon>Glomerellales</taxon>
        <taxon>Glomerellaceae</taxon>
        <taxon>Colletotrichum</taxon>
        <taxon>Colletotrichum spaethianum species complex</taxon>
    </lineage>
</organism>
<feature type="region of interest" description="Disordered" evidence="1">
    <location>
        <begin position="1"/>
        <end position="88"/>
    </location>
</feature>
<dbReference type="EMBL" id="BPPX01000039">
    <property type="protein sequence ID" value="GJC89287.1"/>
    <property type="molecule type" value="Genomic_DNA"/>
</dbReference>
<comment type="caution">
    <text evidence="2">The sequence shown here is derived from an EMBL/GenBank/DDBJ whole genome shotgun (WGS) entry which is preliminary data.</text>
</comment>
<sequence>MSERFSGVHASPFDREPHAKLNARALGPNAKAPRVPRSGLPVSGSELATNPIVGQSEPEHDEHMPGFSREASPGGGLLPYGSVTVHGK</sequence>
<evidence type="ECO:0000256" key="1">
    <source>
        <dbReference type="SAM" id="MobiDB-lite"/>
    </source>
</evidence>
<gene>
    <name evidence="2" type="ORF">ColLi_12125</name>
</gene>